<dbReference type="InterPro" id="IPR011059">
    <property type="entry name" value="Metal-dep_hydrolase_composite"/>
</dbReference>
<dbReference type="PANTHER" id="PTHR43135">
    <property type="entry name" value="ALPHA-D-RIBOSE 1-METHYLPHOSPHONATE 5-TRIPHOSPHATE DIPHOSPHATASE"/>
    <property type="match status" value="1"/>
</dbReference>
<proteinExistence type="predicted"/>
<dbReference type="GO" id="GO:0016810">
    <property type="term" value="F:hydrolase activity, acting on carbon-nitrogen (but not peptide) bonds"/>
    <property type="evidence" value="ECO:0007669"/>
    <property type="project" value="InterPro"/>
</dbReference>
<feature type="signal peptide" evidence="1">
    <location>
        <begin position="1"/>
        <end position="22"/>
    </location>
</feature>
<dbReference type="Gene3D" id="2.30.40.10">
    <property type="entry name" value="Urease, subunit C, domain 1"/>
    <property type="match status" value="1"/>
</dbReference>
<evidence type="ECO:0000259" key="2">
    <source>
        <dbReference type="Pfam" id="PF07969"/>
    </source>
</evidence>
<dbReference type="SUPFAM" id="SSF51556">
    <property type="entry name" value="Metallo-dependent hydrolases"/>
    <property type="match status" value="1"/>
</dbReference>
<evidence type="ECO:0000313" key="3">
    <source>
        <dbReference type="EMBL" id="RXK55356.1"/>
    </source>
</evidence>
<dbReference type="OrthoDB" id="9776455at2"/>
<organism evidence="3 4">
    <name type="scientific">Oleiharenicola lentus</name>
    <dbReference type="NCBI Taxonomy" id="2508720"/>
    <lineage>
        <taxon>Bacteria</taxon>
        <taxon>Pseudomonadati</taxon>
        <taxon>Verrucomicrobiota</taxon>
        <taxon>Opitutia</taxon>
        <taxon>Opitutales</taxon>
        <taxon>Opitutaceae</taxon>
        <taxon>Oleiharenicola</taxon>
    </lineage>
</organism>
<dbReference type="PANTHER" id="PTHR43135:SF3">
    <property type="entry name" value="ALPHA-D-RIBOSE 1-METHYLPHOSPHONATE 5-TRIPHOSPHATE DIPHOSPHATASE"/>
    <property type="match status" value="1"/>
</dbReference>
<sequence>MKINARLRLLLLACLLAPALRAAETLAILGDTVHTLTGAPLTNGVVLLRDGKIEAVGPAATLPVPAGYRVVRAAVVTPGLIDAHGTVGLSGLLNQPHDQDMLERSAAIQPELRAIDAYNAKDPLVAWVRSFGVTTVNTGHAPRALVSGQTMIVKTFGRTTDEDVIVPAAMTSVTLGADGLAQGDGAGPGAPGKSPGNRSKAIAMLRAELIKTQEYARKLAAKDETKRPDRDLKYETLLRALDGSQPLLVTANRHQDILSALRVAQEFNLRIILDGCADALLVLPEIKASGFPVIVHPTMQRSFGDMENLSMETAAKLHAAGVPIALQSSYEAYVPKTRVVLFEAAEAAAQGLGFEAALASITRGAARILGIDSRTGALAAGLDADLALFDGDPFEYTTHCTGTIIGGRLYAP</sequence>
<evidence type="ECO:0000313" key="4">
    <source>
        <dbReference type="Proteomes" id="UP000290218"/>
    </source>
</evidence>
<accession>A0A4Q1C909</accession>
<dbReference type="InterPro" id="IPR051781">
    <property type="entry name" value="Metallo-dep_Hydrolase"/>
</dbReference>
<feature type="chain" id="PRO_5020308256" evidence="1">
    <location>
        <begin position="23"/>
        <end position="412"/>
    </location>
</feature>
<dbReference type="InterPro" id="IPR032466">
    <property type="entry name" value="Metal_Hydrolase"/>
</dbReference>
<dbReference type="Pfam" id="PF07969">
    <property type="entry name" value="Amidohydro_3"/>
    <property type="match status" value="1"/>
</dbReference>
<evidence type="ECO:0000256" key="1">
    <source>
        <dbReference type="SAM" id="SignalP"/>
    </source>
</evidence>
<reference evidence="3 4" key="1">
    <citation type="submission" date="2019-01" db="EMBL/GenBank/DDBJ databases">
        <title>Lacunisphaera sp. strain TWA-58.</title>
        <authorList>
            <person name="Chen W.-M."/>
        </authorList>
    </citation>
    <scope>NUCLEOTIDE SEQUENCE [LARGE SCALE GENOMIC DNA]</scope>
    <source>
        <strain evidence="3 4">TWA-58</strain>
    </source>
</reference>
<dbReference type="Proteomes" id="UP000290218">
    <property type="component" value="Unassembled WGS sequence"/>
</dbReference>
<comment type="caution">
    <text evidence="3">The sequence shown here is derived from an EMBL/GenBank/DDBJ whole genome shotgun (WGS) entry which is preliminary data.</text>
</comment>
<dbReference type="RefSeq" id="WP_129046721.1">
    <property type="nucleotide sequence ID" value="NZ_SDHX01000001.1"/>
</dbReference>
<name>A0A4Q1C909_9BACT</name>
<keyword evidence="1" id="KW-0732">Signal</keyword>
<dbReference type="AlphaFoldDB" id="A0A4Q1C909"/>
<protein>
    <submittedName>
        <fullName evidence="3">Amidohydrolase</fullName>
    </submittedName>
</protein>
<dbReference type="InterPro" id="IPR013108">
    <property type="entry name" value="Amidohydro_3"/>
</dbReference>
<keyword evidence="3" id="KW-0378">Hydrolase</keyword>
<feature type="domain" description="Amidohydrolase 3" evidence="2">
    <location>
        <begin position="350"/>
        <end position="409"/>
    </location>
</feature>
<dbReference type="EMBL" id="SDHX01000001">
    <property type="protein sequence ID" value="RXK55356.1"/>
    <property type="molecule type" value="Genomic_DNA"/>
</dbReference>
<keyword evidence="4" id="KW-1185">Reference proteome</keyword>
<dbReference type="Gene3D" id="3.20.20.140">
    <property type="entry name" value="Metal-dependent hydrolases"/>
    <property type="match status" value="1"/>
</dbReference>
<dbReference type="SUPFAM" id="SSF51338">
    <property type="entry name" value="Composite domain of metallo-dependent hydrolases"/>
    <property type="match status" value="1"/>
</dbReference>
<gene>
    <name evidence="3" type="ORF">ESB00_05515</name>
</gene>